<evidence type="ECO:0008006" key="3">
    <source>
        <dbReference type="Google" id="ProtNLM"/>
    </source>
</evidence>
<proteinExistence type="predicted"/>
<dbReference type="EMBL" id="SJPG01000001">
    <property type="protein sequence ID" value="TWT59628.1"/>
    <property type="molecule type" value="Genomic_DNA"/>
</dbReference>
<organism evidence="1 2">
    <name type="scientific">Rubinisphaera italica</name>
    <dbReference type="NCBI Taxonomy" id="2527969"/>
    <lineage>
        <taxon>Bacteria</taxon>
        <taxon>Pseudomonadati</taxon>
        <taxon>Planctomycetota</taxon>
        <taxon>Planctomycetia</taxon>
        <taxon>Planctomycetales</taxon>
        <taxon>Planctomycetaceae</taxon>
        <taxon>Rubinisphaera</taxon>
    </lineage>
</organism>
<comment type="caution">
    <text evidence="1">The sequence shown here is derived from an EMBL/GenBank/DDBJ whole genome shotgun (WGS) entry which is preliminary data.</text>
</comment>
<name>A0A5C5XA25_9PLAN</name>
<keyword evidence="2" id="KW-1185">Reference proteome</keyword>
<evidence type="ECO:0000313" key="1">
    <source>
        <dbReference type="EMBL" id="TWT59628.1"/>
    </source>
</evidence>
<evidence type="ECO:0000313" key="2">
    <source>
        <dbReference type="Proteomes" id="UP000316095"/>
    </source>
</evidence>
<protein>
    <recommendedName>
        <fullName evidence="3">ThiS family protein</fullName>
    </recommendedName>
</protein>
<dbReference type="AlphaFoldDB" id="A0A5C5XA25"/>
<reference evidence="1 2" key="1">
    <citation type="submission" date="2019-02" db="EMBL/GenBank/DDBJ databases">
        <title>Deep-cultivation of Planctomycetes and their phenomic and genomic characterization uncovers novel biology.</title>
        <authorList>
            <person name="Wiegand S."/>
            <person name="Jogler M."/>
            <person name="Boedeker C."/>
            <person name="Pinto D."/>
            <person name="Vollmers J."/>
            <person name="Rivas-Marin E."/>
            <person name="Kohn T."/>
            <person name="Peeters S.H."/>
            <person name="Heuer A."/>
            <person name="Rast P."/>
            <person name="Oberbeckmann S."/>
            <person name="Bunk B."/>
            <person name="Jeske O."/>
            <person name="Meyerdierks A."/>
            <person name="Storesund J.E."/>
            <person name="Kallscheuer N."/>
            <person name="Luecker S."/>
            <person name="Lage O.M."/>
            <person name="Pohl T."/>
            <person name="Merkel B.J."/>
            <person name="Hornburger P."/>
            <person name="Mueller R.-W."/>
            <person name="Bruemmer F."/>
            <person name="Labrenz M."/>
            <person name="Spormann A.M."/>
            <person name="Op Den Camp H."/>
            <person name="Overmann J."/>
            <person name="Amann R."/>
            <person name="Jetten M.S.M."/>
            <person name="Mascher T."/>
            <person name="Medema M.H."/>
            <person name="Devos D.P."/>
            <person name="Kaster A.-K."/>
            <person name="Ovreas L."/>
            <person name="Rohde M."/>
            <person name="Galperin M.Y."/>
            <person name="Jogler C."/>
        </authorList>
    </citation>
    <scope>NUCLEOTIDE SEQUENCE [LARGE SCALE GENOMIC DNA]</scope>
    <source>
        <strain evidence="1 2">Pan54</strain>
    </source>
</reference>
<gene>
    <name evidence="1" type="ORF">Pan54_03360</name>
</gene>
<dbReference type="Proteomes" id="UP000316095">
    <property type="component" value="Unassembled WGS sequence"/>
</dbReference>
<sequence>MKILYINNDGGGFADYVSIEPETTISQFVNQRLKHGLAADYLIRVNRQLVSSDYLLQEGDRVSLTPTKIEGALEECLGQSHGRRETEEDLFAPAGR</sequence>
<dbReference type="RefSeq" id="WP_207310018.1">
    <property type="nucleotide sequence ID" value="NZ_SJPG01000001.1"/>
</dbReference>
<accession>A0A5C5XA25</accession>